<dbReference type="AlphaFoldDB" id="A0A1Y1WCJ8"/>
<evidence type="ECO:0000313" key="2">
    <source>
        <dbReference type="EMBL" id="ORX71261.1"/>
    </source>
</evidence>
<protein>
    <recommendedName>
        <fullName evidence="4">Transcription factor domain-containing protein</fullName>
    </recommendedName>
</protein>
<organism evidence="2 3">
    <name type="scientific">Linderina pennispora</name>
    <dbReference type="NCBI Taxonomy" id="61395"/>
    <lineage>
        <taxon>Eukaryota</taxon>
        <taxon>Fungi</taxon>
        <taxon>Fungi incertae sedis</taxon>
        <taxon>Zoopagomycota</taxon>
        <taxon>Kickxellomycotina</taxon>
        <taxon>Kickxellomycetes</taxon>
        <taxon>Kickxellales</taxon>
        <taxon>Kickxellaceae</taxon>
        <taxon>Linderina</taxon>
    </lineage>
</organism>
<reference evidence="2 3" key="1">
    <citation type="submission" date="2016-07" db="EMBL/GenBank/DDBJ databases">
        <title>Pervasive Adenine N6-methylation of Active Genes in Fungi.</title>
        <authorList>
            <consortium name="DOE Joint Genome Institute"/>
            <person name="Mondo S.J."/>
            <person name="Dannebaum R.O."/>
            <person name="Kuo R.C."/>
            <person name="Labutti K."/>
            <person name="Haridas S."/>
            <person name="Kuo A."/>
            <person name="Salamov A."/>
            <person name="Ahrendt S.R."/>
            <person name="Lipzen A."/>
            <person name="Sullivan W."/>
            <person name="Andreopoulos W.B."/>
            <person name="Clum A."/>
            <person name="Lindquist E."/>
            <person name="Daum C."/>
            <person name="Ramamoorthy G.K."/>
            <person name="Gryganskyi A."/>
            <person name="Culley D."/>
            <person name="Magnuson J.K."/>
            <person name="James T.Y."/>
            <person name="O'Malley M.A."/>
            <person name="Stajich J.E."/>
            <person name="Spatafora J.W."/>
            <person name="Visel A."/>
            <person name="Grigoriev I.V."/>
        </authorList>
    </citation>
    <scope>NUCLEOTIDE SEQUENCE [LARGE SCALE GENOMIC DNA]</scope>
    <source>
        <strain evidence="2 3">ATCC 12442</strain>
    </source>
</reference>
<dbReference type="Proteomes" id="UP000193922">
    <property type="component" value="Unassembled WGS sequence"/>
</dbReference>
<accession>A0A1Y1WCJ8</accession>
<dbReference type="EMBL" id="MCFD01000004">
    <property type="protein sequence ID" value="ORX71261.1"/>
    <property type="molecule type" value="Genomic_DNA"/>
</dbReference>
<keyword evidence="3" id="KW-1185">Reference proteome</keyword>
<proteinExistence type="predicted"/>
<feature type="region of interest" description="Disordered" evidence="1">
    <location>
        <begin position="638"/>
        <end position="672"/>
    </location>
</feature>
<evidence type="ECO:0000313" key="3">
    <source>
        <dbReference type="Proteomes" id="UP000193922"/>
    </source>
</evidence>
<dbReference type="RefSeq" id="XP_040744776.1">
    <property type="nucleotide sequence ID" value="XM_040891293.1"/>
</dbReference>
<dbReference type="OrthoDB" id="5585855at2759"/>
<dbReference type="GeneID" id="63807941"/>
<evidence type="ECO:0000256" key="1">
    <source>
        <dbReference type="SAM" id="MobiDB-lite"/>
    </source>
</evidence>
<comment type="caution">
    <text evidence="2">The sequence shown here is derived from an EMBL/GenBank/DDBJ whole genome shotgun (WGS) entry which is preliminary data.</text>
</comment>
<gene>
    <name evidence="2" type="ORF">DL89DRAFT_321639</name>
</gene>
<name>A0A1Y1WCJ8_9FUNG</name>
<evidence type="ECO:0008006" key="4">
    <source>
        <dbReference type="Google" id="ProtNLM"/>
    </source>
</evidence>
<sequence>MPLNNPVPPNILQYVNTFMSPFSDVSVPPKPNILTEDRPENRILDNLGGLAIQKPHVAPSKIMPDIDILQSKQPARTGGDNQLTLDDLQFLDSLLSDSSSIALFNTVGSPQCINQPPMTGSAPPASTVCLADRPQRAMGPPCDNIGIDDAQFIPKIIEKASSRQPCSPFVDILPMQSAASKDSFDYDNYPAMLDECAKDLGSIISARDLYKLLADIFVAPRSVYLVEYMEVMWYLLTHNALPPLCIHTLISGNLRCAVISEEHVLNLPPELEEVCYARAIKEIDQLRGSSSPIFAIATIFLAIYDFQSGRYPEMIEHIELAHAVMFRCKIKGYGYPWRNVPDGVAQSPVYNFCVTTFWHTYSLRNLFSMLLTSKNRIDYGSLPVYSLNDCFLEGSNMEVGIDMADLLPEDFRSTNPMAPASLVFRADTDKDFMASRPPNSPTAHLEVCILPYLQSLTTHYHDHLHHYSLLASGKISLKQYHSKYTLPHSVQLTQEKVIEYLQMIKSRIDSLSAYADMYDLPNTSSLDQLELARMNECFLSARTQALDSTNVLANLLQIAYVCKFNLYCLGPTAIFAIEELMIRNIFEILRTLRYWSPALNLFVAGVQALSDQDCCINIPRNKEQFYDDLGYPDISATYEESRKSDQPSPAKRRRSDSLAATKAADETADGDETVSYGSVAEKIPEFPNPYPSNHIISIIIKELNISLAEFLAPAYPVLLLKLLNTPKSE</sequence>